<sequence>MQKDEGQNMEFYIPRKWLITSKDQESVQPNVGHLDESGPIHWEGWW</sequence>
<dbReference type="InterPro" id="IPR038579">
    <property type="entry name" value="Ribosomal_eS21_sf"/>
</dbReference>
<dbReference type="GO" id="GO:1990904">
    <property type="term" value="C:ribonucleoprotein complex"/>
    <property type="evidence" value="ECO:0007669"/>
    <property type="project" value="UniProtKB-KW"/>
</dbReference>
<organism evidence="4 5">
    <name type="scientific">Solanum commersonii</name>
    <name type="common">Commerson's wild potato</name>
    <name type="synonym">Commerson's nightshade</name>
    <dbReference type="NCBI Taxonomy" id="4109"/>
    <lineage>
        <taxon>Eukaryota</taxon>
        <taxon>Viridiplantae</taxon>
        <taxon>Streptophyta</taxon>
        <taxon>Embryophyta</taxon>
        <taxon>Tracheophyta</taxon>
        <taxon>Spermatophyta</taxon>
        <taxon>Magnoliopsida</taxon>
        <taxon>eudicotyledons</taxon>
        <taxon>Gunneridae</taxon>
        <taxon>Pentapetalae</taxon>
        <taxon>asterids</taxon>
        <taxon>lamiids</taxon>
        <taxon>Solanales</taxon>
        <taxon>Solanaceae</taxon>
        <taxon>Solanoideae</taxon>
        <taxon>Solaneae</taxon>
        <taxon>Solanum</taxon>
    </lineage>
</organism>
<name>A0A9J5WLD7_SOLCO</name>
<keyword evidence="5" id="KW-1185">Reference proteome</keyword>
<keyword evidence="3" id="KW-0687">Ribonucleoprotein</keyword>
<dbReference type="EMBL" id="JACXVP010000011">
    <property type="protein sequence ID" value="KAG5576723.1"/>
    <property type="molecule type" value="Genomic_DNA"/>
</dbReference>
<dbReference type="InterPro" id="IPR001931">
    <property type="entry name" value="Ribosomal_eS21"/>
</dbReference>
<evidence type="ECO:0000256" key="2">
    <source>
        <dbReference type="ARBA" id="ARBA00022980"/>
    </source>
</evidence>
<dbReference type="GO" id="GO:0005840">
    <property type="term" value="C:ribosome"/>
    <property type="evidence" value="ECO:0007669"/>
    <property type="project" value="UniProtKB-KW"/>
</dbReference>
<dbReference type="AlphaFoldDB" id="A0A9J5WLD7"/>
<dbReference type="Gene3D" id="3.30.1230.20">
    <property type="match status" value="1"/>
</dbReference>
<dbReference type="Proteomes" id="UP000824120">
    <property type="component" value="Chromosome 11"/>
</dbReference>
<comment type="caution">
    <text evidence="4">The sequence shown here is derived from an EMBL/GenBank/DDBJ whole genome shotgun (WGS) entry which is preliminary data.</text>
</comment>
<dbReference type="Pfam" id="PF01249">
    <property type="entry name" value="Ribosomal_S21e"/>
    <property type="match status" value="1"/>
</dbReference>
<proteinExistence type="inferred from homology"/>
<gene>
    <name evidence="4" type="ORF">H5410_056857</name>
</gene>
<evidence type="ECO:0000256" key="1">
    <source>
        <dbReference type="ARBA" id="ARBA00010228"/>
    </source>
</evidence>
<evidence type="ECO:0000313" key="4">
    <source>
        <dbReference type="EMBL" id="KAG5576723.1"/>
    </source>
</evidence>
<accession>A0A9J5WLD7</accession>
<reference evidence="4 5" key="1">
    <citation type="submission" date="2020-09" db="EMBL/GenBank/DDBJ databases">
        <title>De no assembly of potato wild relative species, Solanum commersonii.</title>
        <authorList>
            <person name="Cho K."/>
        </authorList>
    </citation>
    <scope>NUCLEOTIDE SEQUENCE [LARGE SCALE GENOMIC DNA]</scope>
    <source>
        <strain evidence="4">LZ3.2</strain>
        <tissue evidence="4">Leaf</tissue>
    </source>
</reference>
<protein>
    <submittedName>
        <fullName evidence="4">Uncharacterized protein</fullName>
    </submittedName>
</protein>
<keyword evidence="2" id="KW-0689">Ribosomal protein</keyword>
<comment type="similarity">
    <text evidence="1">Belongs to the eukaryotic ribosomal protein eS21 family.</text>
</comment>
<evidence type="ECO:0000313" key="5">
    <source>
        <dbReference type="Proteomes" id="UP000824120"/>
    </source>
</evidence>
<evidence type="ECO:0000256" key="3">
    <source>
        <dbReference type="ARBA" id="ARBA00023274"/>
    </source>
</evidence>
<dbReference type="GO" id="GO:0003735">
    <property type="term" value="F:structural constituent of ribosome"/>
    <property type="evidence" value="ECO:0007669"/>
    <property type="project" value="InterPro"/>
</dbReference>
<dbReference type="GO" id="GO:0006412">
    <property type="term" value="P:translation"/>
    <property type="evidence" value="ECO:0007669"/>
    <property type="project" value="InterPro"/>
</dbReference>